<protein>
    <recommendedName>
        <fullName evidence="4">PGAP1-like protein</fullName>
    </recommendedName>
</protein>
<feature type="region of interest" description="Disordered" evidence="1">
    <location>
        <begin position="285"/>
        <end position="304"/>
    </location>
</feature>
<reference evidence="2" key="2">
    <citation type="submission" date="2021-09" db="EMBL/GenBank/DDBJ databases">
        <authorList>
            <person name="Gilroy R."/>
        </authorList>
    </citation>
    <scope>NUCLEOTIDE SEQUENCE</scope>
    <source>
        <strain evidence="2">ChiGjej5B5-7349</strain>
    </source>
</reference>
<evidence type="ECO:0000256" key="1">
    <source>
        <dbReference type="SAM" id="MobiDB-lite"/>
    </source>
</evidence>
<dbReference type="AlphaFoldDB" id="A0A921MD29"/>
<reference evidence="2" key="1">
    <citation type="journal article" date="2021" name="PeerJ">
        <title>Extensive microbial diversity within the chicken gut microbiome revealed by metagenomics and culture.</title>
        <authorList>
            <person name="Gilroy R."/>
            <person name="Ravi A."/>
            <person name="Getino M."/>
            <person name="Pursley I."/>
            <person name="Horton D.L."/>
            <person name="Alikhan N.F."/>
            <person name="Baker D."/>
            <person name="Gharbi K."/>
            <person name="Hall N."/>
            <person name="Watson M."/>
            <person name="Adriaenssens E.M."/>
            <person name="Foster-Nyarko E."/>
            <person name="Jarju S."/>
            <person name="Secka A."/>
            <person name="Antonio M."/>
            <person name="Oren A."/>
            <person name="Chaudhuri R.R."/>
            <person name="La Ragione R."/>
            <person name="Hildebrand F."/>
            <person name="Pallen M.J."/>
        </authorList>
    </citation>
    <scope>NUCLEOTIDE SEQUENCE</scope>
    <source>
        <strain evidence="2">ChiGjej5B5-7349</strain>
    </source>
</reference>
<sequence>MTVGPVPEVTVTGGPTGVRAHLEDLHLQADVLDALADELETALVTLGRAELDATVLALALAPTTGLVLEAATGEFFARAAGADLRLRGLAAALRGSADAYTAADELLAASFGLVLTVASHAAGHAVRIGLLQGGTLELAAGLALTVGGGLVVWRGAREAGVFEVLEGVTGIDADALAQQGADRVLGVLADGATELVRGAGAHSGLTGTLLEHVLPGAVSGFAGVPIAFSLLPLEGGLIPRDSQTLTGLLLLVGGQAGLFGEQPLARPGGYHRPVDVTVSRQDTDVVDPRTGRTTPLRAPGSVSELWEREWEQSAGRDNGTVRIERIEGEDGGVRHIVYIPATTSQSMSAGAETTDNTTNVETAAGFESAQHRIVRTAIEEAGIDPGEEVMLVGYSQGGLVAGSLASDPEFRRRVNVTTVFTVGAPVTDFPPQDGIDMLSVEHAQDLIPDLDGGRNADASNWTTLEVDLDEAAQRAALARRGMTRAEIDRVLAGPTAAHSGVLYDGTIRRLDRTGNPGMRSWQRRNERFFDGRVTQLHSAEGTRR</sequence>
<name>A0A921MD29_9MICO</name>
<dbReference type="EMBL" id="DYUK01000136">
    <property type="protein sequence ID" value="HJG80010.1"/>
    <property type="molecule type" value="Genomic_DNA"/>
</dbReference>
<accession>A0A921MD29</accession>
<gene>
    <name evidence="2" type="ORF">K8V08_06330</name>
</gene>
<dbReference type="SUPFAM" id="SSF53474">
    <property type="entry name" value="alpha/beta-Hydrolases"/>
    <property type="match status" value="1"/>
</dbReference>
<evidence type="ECO:0000313" key="2">
    <source>
        <dbReference type="EMBL" id="HJG80010.1"/>
    </source>
</evidence>
<organism evidence="2 3">
    <name type="scientific">Brevibacterium senegalense</name>
    <dbReference type="NCBI Taxonomy" id="1033736"/>
    <lineage>
        <taxon>Bacteria</taxon>
        <taxon>Bacillati</taxon>
        <taxon>Actinomycetota</taxon>
        <taxon>Actinomycetes</taxon>
        <taxon>Micrococcales</taxon>
        <taxon>Brevibacteriaceae</taxon>
        <taxon>Brevibacterium</taxon>
    </lineage>
</organism>
<evidence type="ECO:0008006" key="4">
    <source>
        <dbReference type="Google" id="ProtNLM"/>
    </source>
</evidence>
<proteinExistence type="predicted"/>
<comment type="caution">
    <text evidence="2">The sequence shown here is derived from an EMBL/GenBank/DDBJ whole genome shotgun (WGS) entry which is preliminary data.</text>
</comment>
<dbReference type="Proteomes" id="UP000784435">
    <property type="component" value="Unassembled WGS sequence"/>
</dbReference>
<dbReference type="Gene3D" id="3.40.50.1820">
    <property type="entry name" value="alpha/beta hydrolase"/>
    <property type="match status" value="1"/>
</dbReference>
<dbReference type="InterPro" id="IPR029058">
    <property type="entry name" value="AB_hydrolase_fold"/>
</dbReference>
<evidence type="ECO:0000313" key="3">
    <source>
        <dbReference type="Proteomes" id="UP000784435"/>
    </source>
</evidence>